<dbReference type="CDD" id="cd07564">
    <property type="entry name" value="nitrilases_CHs"/>
    <property type="match status" value="1"/>
</dbReference>
<dbReference type="Gene3D" id="3.60.110.10">
    <property type="entry name" value="Carbon-nitrogen hydrolase"/>
    <property type="match status" value="1"/>
</dbReference>
<sequence length="332" mass="36533">MSTRSVKVAVTQAEPVWIDLPAAVEKTCALMKEAASNGAQLVAFPECWIPGYPVWIWTRLIDFDLNVRYIKNSLQLDSPEMAAIQACAKDNSIAVSFGFSENDNNSLFIAQALIGQDGEIKVHRRKMKPTHMERTIFGDASGHCLRSVGDLSFARVGSLACWEHIQPLLKYNTIAQQEEIHVAAWPSVTPHSGTGPDMWSMSAEGCQTLSRTYAIESSAFVLHCTALITNGGIETHDSSRGLMMCNPGGGTSAIFGPDGRRLTEPVDETTETIIYADLDMDSINRAKMFVDCTGHYSRPDLLSLNVDTKIHAVVRSDRSIEKQSREEVMPPL</sequence>
<dbReference type="PROSITE" id="PS50263">
    <property type="entry name" value="CN_HYDROLASE"/>
    <property type="match status" value="1"/>
</dbReference>
<feature type="active site" description="Proton acceptor" evidence="5">
    <location>
        <position position="46"/>
    </location>
</feature>
<keyword evidence="8" id="KW-1185">Reference proteome</keyword>
<dbReference type="InterPro" id="IPR044149">
    <property type="entry name" value="Nitrilases_CHs"/>
</dbReference>
<dbReference type="EMBL" id="JAHLJV010000270">
    <property type="protein sequence ID" value="KAK1561600.1"/>
    <property type="molecule type" value="Genomic_DNA"/>
</dbReference>
<accession>A0AAD8PID3</accession>
<proteinExistence type="inferred from homology"/>
<keyword evidence="2 7" id="KW-0378">Hydrolase</keyword>
<feature type="domain" description="CN hydrolase" evidence="6">
    <location>
        <begin position="6"/>
        <end position="280"/>
    </location>
</feature>
<protein>
    <recommendedName>
        <fullName evidence="4">nitrilase</fullName>
        <ecNumber evidence="4">3.5.5.1</ecNumber>
    </recommendedName>
</protein>
<dbReference type="PANTHER" id="PTHR46044:SF14">
    <property type="entry name" value="ARYLACETONITRILASE"/>
    <property type="match status" value="1"/>
</dbReference>
<dbReference type="PROSITE" id="PS00920">
    <property type="entry name" value="NITRIL_CHT_1"/>
    <property type="match status" value="1"/>
</dbReference>
<dbReference type="SUPFAM" id="SSF56317">
    <property type="entry name" value="Carbon-nitrogen hydrolase"/>
    <property type="match status" value="1"/>
</dbReference>
<gene>
    <name evidence="7" type="ORF">LY79DRAFT_675440</name>
</gene>
<organism evidence="7 8">
    <name type="scientific">Colletotrichum navitas</name>
    <dbReference type="NCBI Taxonomy" id="681940"/>
    <lineage>
        <taxon>Eukaryota</taxon>
        <taxon>Fungi</taxon>
        <taxon>Dikarya</taxon>
        <taxon>Ascomycota</taxon>
        <taxon>Pezizomycotina</taxon>
        <taxon>Sordariomycetes</taxon>
        <taxon>Hypocreomycetidae</taxon>
        <taxon>Glomerellales</taxon>
        <taxon>Glomerellaceae</taxon>
        <taxon>Colletotrichum</taxon>
        <taxon>Colletotrichum graminicola species complex</taxon>
    </lineage>
</organism>
<evidence type="ECO:0000256" key="5">
    <source>
        <dbReference type="PROSITE-ProRule" id="PRU10139"/>
    </source>
</evidence>
<evidence type="ECO:0000259" key="6">
    <source>
        <dbReference type="PROSITE" id="PS50263"/>
    </source>
</evidence>
<dbReference type="GO" id="GO:0016836">
    <property type="term" value="F:hydro-lyase activity"/>
    <property type="evidence" value="ECO:0007669"/>
    <property type="project" value="UniProtKB-ARBA"/>
</dbReference>
<name>A0AAD8PID3_9PEZI</name>
<dbReference type="Proteomes" id="UP001230504">
    <property type="component" value="Unassembled WGS sequence"/>
</dbReference>
<dbReference type="GeneID" id="85448681"/>
<comment type="catalytic activity">
    <reaction evidence="3">
        <text>a nitrile + 2 H2O = a carboxylate + NH4(+)</text>
        <dbReference type="Rhea" id="RHEA:21724"/>
        <dbReference type="ChEBI" id="CHEBI:15377"/>
        <dbReference type="ChEBI" id="CHEBI:18379"/>
        <dbReference type="ChEBI" id="CHEBI:28938"/>
        <dbReference type="ChEBI" id="CHEBI:29067"/>
        <dbReference type="EC" id="3.5.5.1"/>
    </reaction>
</comment>
<dbReference type="EC" id="3.5.5.1" evidence="4"/>
<dbReference type="AlphaFoldDB" id="A0AAD8PID3"/>
<dbReference type="InterPro" id="IPR000132">
    <property type="entry name" value="Nitrilase/CN_hydratase_CS"/>
</dbReference>
<comment type="similarity">
    <text evidence="1">Belongs to the carbon-nitrogen hydrolase superfamily. Nitrilase family.</text>
</comment>
<dbReference type="FunFam" id="3.60.110.10:FF:000011">
    <property type="entry name" value="Cyanide hydratase"/>
    <property type="match status" value="1"/>
</dbReference>
<dbReference type="GO" id="GO:0000257">
    <property type="term" value="F:nitrilase activity"/>
    <property type="evidence" value="ECO:0007669"/>
    <property type="project" value="UniProtKB-EC"/>
</dbReference>
<evidence type="ECO:0000256" key="4">
    <source>
        <dbReference type="ARBA" id="ARBA00039045"/>
    </source>
</evidence>
<evidence type="ECO:0000313" key="8">
    <source>
        <dbReference type="Proteomes" id="UP001230504"/>
    </source>
</evidence>
<dbReference type="PANTHER" id="PTHR46044">
    <property type="entry name" value="NITRILASE"/>
    <property type="match status" value="1"/>
</dbReference>
<dbReference type="InterPro" id="IPR003010">
    <property type="entry name" value="C-N_Hydrolase"/>
</dbReference>
<evidence type="ECO:0000256" key="2">
    <source>
        <dbReference type="ARBA" id="ARBA00022801"/>
    </source>
</evidence>
<dbReference type="Pfam" id="PF00795">
    <property type="entry name" value="CN_hydrolase"/>
    <property type="match status" value="1"/>
</dbReference>
<dbReference type="RefSeq" id="XP_060406754.1">
    <property type="nucleotide sequence ID" value="XM_060564441.1"/>
</dbReference>
<evidence type="ECO:0000256" key="1">
    <source>
        <dbReference type="ARBA" id="ARBA00008129"/>
    </source>
</evidence>
<evidence type="ECO:0000313" key="7">
    <source>
        <dbReference type="EMBL" id="KAK1561600.1"/>
    </source>
</evidence>
<dbReference type="InterPro" id="IPR036526">
    <property type="entry name" value="C-N_Hydrolase_sf"/>
</dbReference>
<evidence type="ECO:0000256" key="3">
    <source>
        <dbReference type="ARBA" id="ARBA00036406"/>
    </source>
</evidence>
<reference evidence="7" key="1">
    <citation type="submission" date="2021-06" db="EMBL/GenBank/DDBJ databases">
        <title>Comparative genomics, transcriptomics and evolutionary studies reveal genomic signatures of adaptation to plant cell wall in hemibiotrophic fungi.</title>
        <authorList>
            <consortium name="DOE Joint Genome Institute"/>
            <person name="Baroncelli R."/>
            <person name="Diaz J.F."/>
            <person name="Benocci T."/>
            <person name="Peng M."/>
            <person name="Battaglia E."/>
            <person name="Haridas S."/>
            <person name="Andreopoulos W."/>
            <person name="Labutti K."/>
            <person name="Pangilinan J."/>
            <person name="Floch G.L."/>
            <person name="Makela M.R."/>
            <person name="Henrissat B."/>
            <person name="Grigoriev I.V."/>
            <person name="Crouch J.A."/>
            <person name="De Vries R.P."/>
            <person name="Sukno S.A."/>
            <person name="Thon M.R."/>
        </authorList>
    </citation>
    <scope>NUCLEOTIDE SEQUENCE</scope>
    <source>
        <strain evidence="7">CBS 125086</strain>
    </source>
</reference>
<comment type="caution">
    <text evidence="7">The sequence shown here is derived from an EMBL/GenBank/DDBJ whole genome shotgun (WGS) entry which is preliminary data.</text>
</comment>